<comment type="caution">
    <text evidence="5">The sequence shown here is derived from an EMBL/GenBank/DDBJ whole genome shotgun (WGS) entry which is preliminary data.</text>
</comment>
<evidence type="ECO:0000313" key="5">
    <source>
        <dbReference type="EMBL" id="MDG4983943.1"/>
    </source>
</evidence>
<dbReference type="InterPro" id="IPR002104">
    <property type="entry name" value="Integrase_catalytic"/>
</dbReference>
<sequence length="377" mass="44588">MFYKKLDNGKYRFFEKFYDDNKKKWRQVSVTLNSKSRVSQSEAKIRLNEKIEKTIRFVNDKNQKRNFPTVQEVYDEWRIVRNEEIKPSSVISEEQGFTKFLRSFADKKINLVSAKDVQGLLMKTKLTSSTRKLRKTYYSLFFKYAHTVGYIEDNPIKNVVLPKSIKTLASIQKNQNKFLDKYEMKKILSESYGDGRYFRRTMVYEFLFLTGLRIGELLALQWEDVNFENRTLSVRHTLNIQGIQGKKRELLSPKTVHSYRTISLNTRCVEILQNFHTDLKDKKFIFVDDRGDTFSRMTLGVYFQKICATLDNKTSRSFTLHMLRHSHISLLVELGIPIKTIMQRVGHADEKMILQVYSHVTEKMNDDLVEKLNDFIL</sequence>
<evidence type="ECO:0000256" key="3">
    <source>
        <dbReference type="ARBA" id="ARBA00023172"/>
    </source>
</evidence>
<dbReference type="SUPFAM" id="SSF56349">
    <property type="entry name" value="DNA breaking-rejoining enzymes"/>
    <property type="match status" value="1"/>
</dbReference>
<dbReference type="InterPro" id="IPR013762">
    <property type="entry name" value="Integrase-like_cat_sf"/>
</dbReference>
<dbReference type="Gene3D" id="1.10.443.10">
    <property type="entry name" value="Intergrase catalytic core"/>
    <property type="match status" value="1"/>
</dbReference>
<dbReference type="GO" id="GO:0015074">
    <property type="term" value="P:DNA integration"/>
    <property type="evidence" value="ECO:0007669"/>
    <property type="project" value="InterPro"/>
</dbReference>
<dbReference type="Proteomes" id="UP001152614">
    <property type="component" value="Unassembled WGS sequence"/>
</dbReference>
<accession>A0A9X4NJ47</accession>
<dbReference type="AlphaFoldDB" id="A0A9X4NJ47"/>
<dbReference type="GO" id="GO:0006310">
    <property type="term" value="P:DNA recombination"/>
    <property type="evidence" value="ECO:0007669"/>
    <property type="project" value="UniProtKB-KW"/>
</dbReference>
<dbReference type="Pfam" id="PF00589">
    <property type="entry name" value="Phage_integrase"/>
    <property type="match status" value="1"/>
</dbReference>
<keyword evidence="3" id="KW-0233">DNA recombination</keyword>
<dbReference type="RefSeq" id="WP_278228992.1">
    <property type="nucleotide sequence ID" value="NZ_JAOWLY010000006.1"/>
</dbReference>
<evidence type="ECO:0000256" key="1">
    <source>
        <dbReference type="ARBA" id="ARBA00008857"/>
    </source>
</evidence>
<dbReference type="InterPro" id="IPR010998">
    <property type="entry name" value="Integrase_recombinase_N"/>
</dbReference>
<evidence type="ECO:0000313" key="6">
    <source>
        <dbReference type="Proteomes" id="UP001152614"/>
    </source>
</evidence>
<reference evidence="5" key="2">
    <citation type="journal article" date="2023" name="Food Microbiol.">
        <title>Evaluation of the fermentation potential of lactic acid bacteria isolated from herbs, fruits and vegetables as starter cultures in nut-based milk alternatives.</title>
        <authorList>
            <person name="Huang W."/>
            <person name="Dong A."/>
            <person name="Pham H.T."/>
            <person name="Zhou C."/>
            <person name="Huo Z."/>
            <person name="Watjen A.P."/>
            <person name="Prakash S."/>
            <person name="Bang-Berthelsen C.H."/>
            <person name="Turner M.S."/>
        </authorList>
    </citation>
    <scope>NUCLEOTIDE SEQUENCE</scope>
    <source>
        <strain evidence="5">3</strain>
    </source>
</reference>
<evidence type="ECO:0000256" key="2">
    <source>
        <dbReference type="ARBA" id="ARBA00023125"/>
    </source>
</evidence>
<evidence type="ECO:0000259" key="4">
    <source>
        <dbReference type="PROSITE" id="PS51898"/>
    </source>
</evidence>
<dbReference type="GO" id="GO:0003677">
    <property type="term" value="F:DNA binding"/>
    <property type="evidence" value="ECO:0007669"/>
    <property type="project" value="UniProtKB-KW"/>
</dbReference>
<comment type="similarity">
    <text evidence="1">Belongs to the 'phage' integrase family.</text>
</comment>
<dbReference type="InterPro" id="IPR050090">
    <property type="entry name" value="Tyrosine_recombinase_XerCD"/>
</dbReference>
<name>A0A9X4NJ47_9LACT</name>
<organism evidence="5 6">
    <name type="scientific">Lactococcus lactis</name>
    <dbReference type="NCBI Taxonomy" id="1358"/>
    <lineage>
        <taxon>Bacteria</taxon>
        <taxon>Bacillati</taxon>
        <taxon>Bacillota</taxon>
        <taxon>Bacilli</taxon>
        <taxon>Lactobacillales</taxon>
        <taxon>Streptococcaceae</taxon>
        <taxon>Lactococcus</taxon>
    </lineage>
</organism>
<dbReference type="PANTHER" id="PTHR30349:SF64">
    <property type="entry name" value="PROPHAGE INTEGRASE INTD-RELATED"/>
    <property type="match status" value="1"/>
</dbReference>
<dbReference type="CDD" id="cd01189">
    <property type="entry name" value="INT_ICEBs1_C_like"/>
    <property type="match status" value="1"/>
</dbReference>
<protein>
    <submittedName>
        <fullName evidence="5">Site-specific integrase</fullName>
    </submittedName>
</protein>
<keyword evidence="2" id="KW-0238">DNA-binding</keyword>
<dbReference type="EMBL" id="JAOWLY010000006">
    <property type="protein sequence ID" value="MDG4983943.1"/>
    <property type="molecule type" value="Genomic_DNA"/>
</dbReference>
<dbReference type="InterPro" id="IPR011010">
    <property type="entry name" value="DNA_brk_join_enz"/>
</dbReference>
<gene>
    <name evidence="5" type="ORF">OGZ51_07280</name>
</gene>
<reference evidence="5" key="1">
    <citation type="submission" date="2022-10" db="EMBL/GenBank/DDBJ databases">
        <authorList>
            <person name="Turner M.S."/>
            <person name="Huang W."/>
        </authorList>
    </citation>
    <scope>NUCLEOTIDE SEQUENCE</scope>
    <source>
        <strain evidence="5">3</strain>
    </source>
</reference>
<dbReference type="Gene3D" id="1.10.150.130">
    <property type="match status" value="1"/>
</dbReference>
<dbReference type="PROSITE" id="PS51898">
    <property type="entry name" value="TYR_RECOMBINASE"/>
    <property type="match status" value="1"/>
</dbReference>
<feature type="domain" description="Tyr recombinase" evidence="4">
    <location>
        <begin position="174"/>
        <end position="370"/>
    </location>
</feature>
<proteinExistence type="inferred from homology"/>
<dbReference type="PANTHER" id="PTHR30349">
    <property type="entry name" value="PHAGE INTEGRASE-RELATED"/>
    <property type="match status" value="1"/>
</dbReference>